<evidence type="ECO:0000313" key="9">
    <source>
        <dbReference type="EMBL" id="KAL2870200.1"/>
    </source>
</evidence>
<keyword evidence="5" id="KW-0539">Nucleus</keyword>
<keyword evidence="10" id="KW-1185">Reference proteome</keyword>
<feature type="region of interest" description="Disordered" evidence="7">
    <location>
        <begin position="1264"/>
        <end position="1434"/>
    </location>
</feature>
<reference evidence="9 10" key="1">
    <citation type="submission" date="2024-07" db="EMBL/GenBank/DDBJ databases">
        <title>Section-level genome sequencing and comparative genomics of Aspergillus sections Usti and Cavernicolus.</title>
        <authorList>
            <consortium name="Lawrence Berkeley National Laboratory"/>
            <person name="Nybo J.L."/>
            <person name="Vesth T.C."/>
            <person name="Theobald S."/>
            <person name="Frisvad J.C."/>
            <person name="Larsen T.O."/>
            <person name="Kjaerboelling I."/>
            <person name="Rothschild-Mancinelli K."/>
            <person name="Lyhne E.K."/>
            <person name="Kogle M.E."/>
            <person name="Barry K."/>
            <person name="Clum A."/>
            <person name="Na H."/>
            <person name="Ledsgaard L."/>
            <person name="Lin J."/>
            <person name="Lipzen A."/>
            <person name="Kuo A."/>
            <person name="Riley R."/>
            <person name="Mondo S."/>
            <person name="Labutti K."/>
            <person name="Haridas S."/>
            <person name="Pangalinan J."/>
            <person name="Salamov A.A."/>
            <person name="Simmons B.A."/>
            <person name="Magnuson J.K."/>
            <person name="Chen J."/>
            <person name="Drula E."/>
            <person name="Henrissat B."/>
            <person name="Wiebenga A."/>
            <person name="Lubbers R.J."/>
            <person name="Gomes A.C."/>
            <person name="Macurrencykelacurrency M.R."/>
            <person name="Stajich J."/>
            <person name="Grigoriev I.V."/>
            <person name="Mortensen U.H."/>
            <person name="De Vries R.P."/>
            <person name="Baker S.E."/>
            <person name="Andersen M.R."/>
        </authorList>
    </citation>
    <scope>NUCLEOTIDE SEQUENCE [LARGE SCALE GENOMIC DNA]</scope>
    <source>
        <strain evidence="9 10">CBS 449.75</strain>
    </source>
</reference>
<evidence type="ECO:0000256" key="7">
    <source>
        <dbReference type="SAM" id="MobiDB-lite"/>
    </source>
</evidence>
<comment type="caution">
    <text evidence="9">The sequence shown here is derived from an EMBL/GenBank/DDBJ whole genome shotgun (WGS) entry which is preliminary data.</text>
</comment>
<gene>
    <name evidence="9" type="ORF">BJX67DRAFT_344897</name>
</gene>
<dbReference type="PANTHER" id="PTHR22928">
    <property type="entry name" value="TELOMERE-ASSOCIATED PROTEIN RIF1"/>
    <property type="match status" value="1"/>
</dbReference>
<evidence type="ECO:0000313" key="10">
    <source>
        <dbReference type="Proteomes" id="UP001610432"/>
    </source>
</evidence>
<feature type="domain" description="Telomere-associated protein Rif1 N-terminal" evidence="8">
    <location>
        <begin position="129"/>
        <end position="502"/>
    </location>
</feature>
<accession>A0ABR4M071</accession>
<dbReference type="Proteomes" id="UP001610432">
    <property type="component" value="Unassembled WGS sequence"/>
</dbReference>
<sequence length="1797" mass="197584">MVDVLGPLSARPPTPPRTASRVLSEKDRLEESPVIAKAPIESPLVPKGSTGAPSSGQSKRVNFSPWPKYIKPPSFTNVKSRALLPSNECKPARSILKSTNSPAPVCSTVATSYTPETFAMLLESVTQQLAGESTSSRIDAYMQFFGALRAYEKLPTEEGIVHKLGLITQFIQRDINRDLGKGGPLDTNLVIQALKLSVVLVWHSQISPHLPDDFKLFLVEHSVNCLEDGKLPKSVVTHYLSVISTQKFQARIMTNTRASRILTVLHGLTDRVKGNAVVSQRLMIYERIFEQCKSAFMSHSALWMDHLISGLLHHVKDVRLKAIELGFKAYMGSGSNPALSKTLRDIFDRTLDSKRKLASEICERMSRMMANSETGEHVPRIWGVLTLLLRSKRFDIVQWPHFKEWVLVLQKCFNCSDPEIKSKAIGNWDRFVLVVNINDTTSRSLLRMLSKPILSQFERKKQDRPSSQPSQLAVSSYYNLLYYAFRPDASFQQLDIVWQEYIASPSSSIFSFVPNLSDRVALALSNMLWSSHPLKAWSDNRVNEPRRISAEELPILDCKWVRSRLSAVLGVFEDILKSSIWGPEINRSNIAFAWLNLSQALALAASKEITPSPESMQAIGNVLGFLERIWNAGPPSLNAVHGSLEDTFFDRFRYLSTTMVVNLGNIPVTEKLLLKTAESTYQTVNTPTHRHSRTNRNPDSPFIHLLRLISDAQGISKPTIAYSEFIHAVVEAACRGRGSRSSRLDILRQCASLCCGGREFYFAVTWFAEKLWKSTADLSADCLSSFPIEPTRERDGAVRRDYDNVVQILSAGCRFSDSLSVWDRLMDAFTRVLRTEKGDRAVADLGLLPLTTAMTSLKASDAYLPAASVFKHCLTIPFSDKEDTATTEQRTESKEPPFPTGLVGFAHQVLEDSSQQFGRAHPSGLAVFIESIASFLGSGSANFRFMLLESLQEPLGLYVKDTSNRLTADDGVESRFLTACRSLATAVLNILQIAPRNDATLDRFEHILSSGLGSAHLSTAKRFLEFWGSAFGLQQPLNIPATISLALRDLETRIGSQPPELPEGQSQVVNVQRQGRNLETDDGQGIEQRGDSPVEVTTITSNDMSAKSRIAFVSDAPSDSSRPVRMESLSVAKAPEPAAPVPRQTTEPIAPPALQGDAPRDDLEMEDIPHPAADNKGAARHSEVFSMIDNLRSSSPPTNTPRELGIMTPPHLRSLRNECSSAETPKTPTVPAVSMENEDGFLGSSPTPAVRVRTSLVAYAIPPTISAADGGSMELDPPSSPPEVDGRAPTSQQQSPSQSSAVRERVGKNKKRSRPKRPRNPRPSNKENVSTESPQYEQNKQRETSCDSKPEKTLRSRLRSAADRIPASTEDAAARDVQKAPETPCNDSSHVPQAASVLGNGVTNSAPESPRKTDPEPAEAIVYSSSDELDTQATSQLEYDLVSAVDMRSDPAVVGVADALEQAPAARKRKREDVDTSTQSNNERRRSSRLSSTAAPPTEIGDSQPALFKKQKVSAIVEVSTFQAGNGVEDRHDGIVDMSAKSPRAEHRIKKEKDGSTSTETQEPLQKRRSSRISGAPAPDIPEEIPVLTKSPWPSSVRKQTNKQKAGKSARRKSKPVAERVSKDTTAGEASPEQSDERIEPRATNQGSQQPSGLPNPSPAEPPPSHEPEGPEEPHEIQMAEAQAVPESIVAASEPHEVLPENQAASQPTQWEPDPSPALPEPAQETGPEPSSAPHLSPDSQLTTSLRTLLDHVKAATLDRNTVREMDDLLFELRVEMHEAMRRHRGNTTPPAMSQEQ</sequence>
<name>A0ABR4M071_9EURO</name>
<keyword evidence="4" id="KW-0779">Telomere</keyword>
<feature type="compositionally biased region" description="Basic and acidic residues" evidence="7">
    <location>
        <begin position="1339"/>
        <end position="1354"/>
    </location>
</feature>
<dbReference type="GeneID" id="98143379"/>
<feature type="region of interest" description="Disordered" evidence="7">
    <location>
        <begin position="1456"/>
        <end position="1507"/>
    </location>
</feature>
<dbReference type="InterPro" id="IPR022031">
    <property type="entry name" value="Rif1_N"/>
</dbReference>
<dbReference type="InterPro" id="IPR016024">
    <property type="entry name" value="ARM-type_fold"/>
</dbReference>
<dbReference type="SUPFAM" id="SSF48371">
    <property type="entry name" value="ARM repeat"/>
    <property type="match status" value="1"/>
</dbReference>
<feature type="compositionally biased region" description="Basic and acidic residues" evidence="7">
    <location>
        <begin position="1664"/>
        <end position="1678"/>
    </location>
</feature>
<evidence type="ECO:0000256" key="2">
    <source>
        <dbReference type="ARBA" id="ARBA00004574"/>
    </source>
</evidence>
<evidence type="ECO:0000256" key="5">
    <source>
        <dbReference type="ARBA" id="ARBA00023242"/>
    </source>
</evidence>
<feature type="compositionally biased region" description="Polar residues" evidence="7">
    <location>
        <begin position="1423"/>
        <end position="1434"/>
    </location>
</feature>
<evidence type="ECO:0000256" key="4">
    <source>
        <dbReference type="ARBA" id="ARBA00022895"/>
    </source>
</evidence>
<evidence type="ECO:0000256" key="1">
    <source>
        <dbReference type="ARBA" id="ARBA00004123"/>
    </source>
</evidence>
<feature type="compositionally biased region" description="Basic and acidic residues" evidence="7">
    <location>
        <begin position="1543"/>
        <end position="1555"/>
    </location>
</feature>
<dbReference type="PANTHER" id="PTHR22928:SF3">
    <property type="entry name" value="TELOMERE-ASSOCIATED PROTEIN RIF1"/>
    <property type="match status" value="1"/>
</dbReference>
<feature type="compositionally biased region" description="Polar residues" evidence="7">
    <location>
        <begin position="1327"/>
        <end position="1338"/>
    </location>
</feature>
<protein>
    <submittedName>
        <fullName evidence="9">Rap1-interacting factor 1 N terminal-domain-containing protein</fullName>
    </submittedName>
</protein>
<keyword evidence="6" id="KW-0131">Cell cycle</keyword>
<feature type="region of interest" description="Disordered" evidence="7">
    <location>
        <begin position="1521"/>
        <end position="1744"/>
    </location>
</feature>
<feature type="region of interest" description="Disordered" evidence="7">
    <location>
        <begin position="1217"/>
        <end position="1246"/>
    </location>
</feature>
<evidence type="ECO:0000256" key="6">
    <source>
        <dbReference type="ARBA" id="ARBA00023306"/>
    </source>
</evidence>
<feature type="compositionally biased region" description="Basic residues" evidence="7">
    <location>
        <begin position="1600"/>
        <end position="1615"/>
    </location>
</feature>
<dbReference type="Pfam" id="PF12231">
    <property type="entry name" value="Rif1_N"/>
    <property type="match status" value="1"/>
</dbReference>
<feature type="compositionally biased region" description="Polar residues" evidence="7">
    <location>
        <begin position="51"/>
        <end position="61"/>
    </location>
</feature>
<keyword evidence="3" id="KW-0158">Chromosome</keyword>
<evidence type="ECO:0000259" key="8">
    <source>
        <dbReference type="Pfam" id="PF12231"/>
    </source>
</evidence>
<dbReference type="EMBL" id="JBFXLQ010000006">
    <property type="protein sequence ID" value="KAL2870200.1"/>
    <property type="molecule type" value="Genomic_DNA"/>
</dbReference>
<feature type="compositionally biased region" description="Low complexity" evidence="7">
    <location>
        <begin position="1291"/>
        <end position="1300"/>
    </location>
</feature>
<comment type="subcellular location">
    <subcellularLocation>
        <location evidence="2">Chromosome</location>
        <location evidence="2">Telomere</location>
    </subcellularLocation>
    <subcellularLocation>
        <location evidence="1">Nucleus</location>
    </subcellularLocation>
</comment>
<feature type="region of interest" description="Disordered" evidence="7">
    <location>
        <begin position="1"/>
        <end position="63"/>
    </location>
</feature>
<organism evidence="9 10">
    <name type="scientific">Aspergillus lucknowensis</name>
    <dbReference type="NCBI Taxonomy" id="176173"/>
    <lineage>
        <taxon>Eukaryota</taxon>
        <taxon>Fungi</taxon>
        <taxon>Dikarya</taxon>
        <taxon>Ascomycota</taxon>
        <taxon>Pezizomycotina</taxon>
        <taxon>Eurotiomycetes</taxon>
        <taxon>Eurotiomycetidae</taxon>
        <taxon>Eurotiales</taxon>
        <taxon>Aspergillaceae</taxon>
        <taxon>Aspergillus</taxon>
        <taxon>Aspergillus subgen. Nidulantes</taxon>
    </lineage>
</organism>
<feature type="region of interest" description="Disordered" evidence="7">
    <location>
        <begin position="1114"/>
        <end position="1179"/>
    </location>
</feature>
<feature type="compositionally biased region" description="Polar residues" evidence="7">
    <location>
        <begin position="1217"/>
        <end position="1227"/>
    </location>
</feature>
<feature type="compositionally biased region" description="Basic residues" evidence="7">
    <location>
        <begin position="1308"/>
        <end position="1320"/>
    </location>
</feature>
<proteinExistence type="predicted"/>
<dbReference type="RefSeq" id="XP_070889179.1">
    <property type="nucleotide sequence ID" value="XM_071028307.1"/>
</dbReference>
<evidence type="ECO:0000256" key="3">
    <source>
        <dbReference type="ARBA" id="ARBA00022454"/>
    </source>
</evidence>
<feature type="compositionally biased region" description="Pro residues" evidence="7">
    <location>
        <begin position="1654"/>
        <end position="1663"/>
    </location>
</feature>